<gene>
    <name evidence="3" type="primary">LOC115939025</name>
</gene>
<dbReference type="GO" id="GO:0046854">
    <property type="term" value="P:phosphatidylinositol phosphate biosynthetic process"/>
    <property type="evidence" value="ECO:0007669"/>
    <property type="project" value="TreeGrafter"/>
</dbReference>
<dbReference type="Pfam" id="PF19440">
    <property type="entry name" value="TTC7_N"/>
    <property type="match status" value="1"/>
</dbReference>
<keyword evidence="2" id="KW-1185">Reference proteome</keyword>
<evidence type="ECO:0000313" key="3">
    <source>
        <dbReference type="RefSeq" id="XP_030879104.1"/>
    </source>
</evidence>
<feature type="domain" description="Tetratricopeptide repeat protein 7 N-terminal" evidence="1">
    <location>
        <begin position="3"/>
        <end position="95"/>
    </location>
</feature>
<dbReference type="AlphaFoldDB" id="A0A7F8QCZ9"/>
<name>A0A7F8QCZ9_LEPWE</name>
<dbReference type="InterPro" id="IPR051722">
    <property type="entry name" value="Endocytosis_PI4K-reg_protein"/>
</dbReference>
<reference evidence="3" key="1">
    <citation type="submission" date="2025-08" db="UniProtKB">
        <authorList>
            <consortium name="RefSeq"/>
        </authorList>
    </citation>
    <scope>IDENTIFICATION</scope>
    <source>
        <tissue evidence="3">Liver</tissue>
    </source>
</reference>
<feature type="non-terminal residue" evidence="3">
    <location>
        <position position="95"/>
    </location>
</feature>
<proteinExistence type="predicted"/>
<dbReference type="KEGG" id="lww:115939025"/>
<dbReference type="InterPro" id="IPR045819">
    <property type="entry name" value="TTC7_N"/>
</dbReference>
<accession>A0A7F8QCZ9</accession>
<dbReference type="RefSeq" id="XP_030879104.1">
    <property type="nucleotide sequence ID" value="XM_031023244.1"/>
</dbReference>
<dbReference type="Proteomes" id="UP000245341">
    <property type="component" value="Unplaced"/>
</dbReference>
<protein>
    <submittedName>
        <fullName evidence="3">Tetratricopeptide repeat protein 7A-like</fullName>
    </submittedName>
</protein>
<dbReference type="PANTHER" id="PTHR23083">
    <property type="entry name" value="TETRATRICOPEPTIDE REPEAT PROTEIN, TPR"/>
    <property type="match status" value="1"/>
</dbReference>
<dbReference type="GeneID" id="115939025"/>
<dbReference type="GO" id="GO:0005886">
    <property type="term" value="C:plasma membrane"/>
    <property type="evidence" value="ECO:0007669"/>
    <property type="project" value="TreeGrafter"/>
</dbReference>
<evidence type="ECO:0000313" key="2">
    <source>
        <dbReference type="Proteomes" id="UP000245341"/>
    </source>
</evidence>
<organism evidence="2 3">
    <name type="scientific">Leptonychotes weddellii</name>
    <name type="common">Weddell seal</name>
    <name type="synonym">Otaria weddellii</name>
    <dbReference type="NCBI Taxonomy" id="9713"/>
    <lineage>
        <taxon>Eukaryota</taxon>
        <taxon>Metazoa</taxon>
        <taxon>Chordata</taxon>
        <taxon>Craniata</taxon>
        <taxon>Vertebrata</taxon>
        <taxon>Euteleostomi</taxon>
        <taxon>Mammalia</taxon>
        <taxon>Eutheria</taxon>
        <taxon>Laurasiatheria</taxon>
        <taxon>Carnivora</taxon>
        <taxon>Caniformia</taxon>
        <taxon>Pinnipedia</taxon>
        <taxon>Phocidae</taxon>
        <taxon>Monachinae</taxon>
        <taxon>Lobodontini</taxon>
        <taxon>Leptonychotes</taxon>
    </lineage>
</organism>
<sequence>MRELREVLRTVETKATQNFKVMAAKHLAGVLLHSLSEECYWSPLSHPLPEFMSKEENSFITQALRKPHLYEGDNLYCPKDNIEEALLLLLISESM</sequence>
<dbReference type="GO" id="GO:0072659">
    <property type="term" value="P:protein localization to plasma membrane"/>
    <property type="evidence" value="ECO:0007669"/>
    <property type="project" value="TreeGrafter"/>
</dbReference>
<dbReference type="PANTHER" id="PTHR23083:SF475">
    <property type="entry name" value="TETRATRICOPEPTIDE REPEAT PROTEIN 7A"/>
    <property type="match status" value="1"/>
</dbReference>
<dbReference type="OrthoDB" id="29013at2759"/>
<evidence type="ECO:0000259" key="1">
    <source>
        <dbReference type="Pfam" id="PF19440"/>
    </source>
</evidence>